<dbReference type="CDD" id="cd18807">
    <property type="entry name" value="SF1_C_UvrD"/>
    <property type="match status" value="1"/>
</dbReference>
<evidence type="ECO:0000256" key="1">
    <source>
        <dbReference type="ARBA" id="ARBA00009922"/>
    </source>
</evidence>
<gene>
    <name evidence="15" type="primary">pcrA</name>
    <name evidence="15" type="ORF">FHP06_14545</name>
</gene>
<dbReference type="CDD" id="cd17932">
    <property type="entry name" value="DEXQc_UvrD"/>
    <property type="match status" value="1"/>
</dbReference>
<name>A0A5C8NE54_9ACTN</name>
<comment type="catalytic activity">
    <reaction evidence="9 11">
        <text>ATP + H2O = ADP + phosphate + H(+)</text>
        <dbReference type="Rhea" id="RHEA:13065"/>
        <dbReference type="ChEBI" id="CHEBI:15377"/>
        <dbReference type="ChEBI" id="CHEBI:15378"/>
        <dbReference type="ChEBI" id="CHEBI:30616"/>
        <dbReference type="ChEBI" id="CHEBI:43474"/>
        <dbReference type="ChEBI" id="CHEBI:456216"/>
        <dbReference type="EC" id="5.6.2.4"/>
    </reaction>
</comment>
<feature type="domain" description="UvrD-like helicase ATP-binding" evidence="13">
    <location>
        <begin position="33"/>
        <end position="312"/>
    </location>
</feature>
<dbReference type="FunFam" id="1.10.10.160:FF:000001">
    <property type="entry name" value="ATP-dependent DNA helicase"/>
    <property type="match status" value="1"/>
</dbReference>
<dbReference type="InterPro" id="IPR005751">
    <property type="entry name" value="ATP-dep_DNA_helicase_PcrA"/>
</dbReference>
<feature type="region of interest" description="Disordered" evidence="12">
    <location>
        <begin position="705"/>
        <end position="728"/>
    </location>
</feature>
<dbReference type="AlphaFoldDB" id="A0A5C8NE54"/>
<dbReference type="PROSITE" id="PS51217">
    <property type="entry name" value="UVRD_HELICASE_CTER"/>
    <property type="match status" value="1"/>
</dbReference>
<evidence type="ECO:0000313" key="15">
    <source>
        <dbReference type="EMBL" id="TXL57261.1"/>
    </source>
</evidence>
<dbReference type="InterPro" id="IPR000212">
    <property type="entry name" value="DNA_helicase_UvrD/REP"/>
</dbReference>
<dbReference type="EMBL" id="VDUX01000008">
    <property type="protein sequence ID" value="TXL57261.1"/>
    <property type="molecule type" value="Genomic_DNA"/>
</dbReference>
<dbReference type="SUPFAM" id="SSF52540">
    <property type="entry name" value="P-loop containing nucleoside triphosphate hydrolases"/>
    <property type="match status" value="1"/>
</dbReference>
<dbReference type="OrthoDB" id="9806690at2"/>
<dbReference type="InterPro" id="IPR027417">
    <property type="entry name" value="P-loop_NTPase"/>
</dbReference>
<sequence>MTLPFPVPPQAAPPPSSDQPRERRRPRSETLLDDLNDAQREAVGHAPGQLLVVAGAGSGKTRVLTRRIAWLIAARGAHPGSVLAITFTNKAAAEMRERVAELVGGAARAMWVSTFHSACVRILRREANRFGYTSTFSVYDAADSRRLMTLVCRDMDLDPKRVNPRAVLHWVSNLKNDLVDHEAAGGRAENPTEELYAEAYGHYQRRLKAANAMDFDDLIMMTVHLLQAFPDVRETYRRRFRHVLVDEYQDTNHAQYALIRELCDEETDLMVVGDSDQSIYAFRGASIRNILEFEDDFPKAETILLEQNYRSTQTILSAANAVISRNEGRKDKNLWSAEGDGDLIVGYVGDDERDEAQFVADEVDRLTDAGDAKPSDVAVFYRTNAQSRVFEEVFIRVGLPYRVVGGVRFYERKEVKDALAYIRVLANPRDAVSLRRIINEPKRGIGDRAQASIERLAAREDISFWDAMLRAEEAGDLATRSLTCIREFADVMAELKTMADAGEPADAVLEAALTRTGYLGTLEKSNDPQDETRVENLAELVAVAREFVVGAATMSDDEAGTEPDDLARGSLGAFLEQVSLVADADAVPDEGDGVVTLMTLHTAKGLEFPVVFLTGLEDGVFPHMRSLGDTDELQEERRLAYVGITRARTRLYVTRAMSRSAWGAPSYNPASRFLDELPGHLIDWRREAQPATQWTRRPAASSSFRASTVAAKSKRSREVPSLEPGDRVTHDSFGLGTVVALEGQGDNAVAAVDFGSQGVKRLLLRYAPVEKL</sequence>
<keyword evidence="3 10" id="KW-0378">Hydrolase</keyword>
<protein>
    <recommendedName>
        <fullName evidence="11">ATP-dependent DNA helicase</fullName>
        <ecNumber evidence="11">5.6.2.4</ecNumber>
    </recommendedName>
</protein>
<comment type="catalytic activity">
    <reaction evidence="8">
        <text>Couples ATP hydrolysis with the unwinding of duplex DNA by translocating in the 3'-5' direction.</text>
        <dbReference type="EC" id="5.6.2.4"/>
    </reaction>
</comment>
<dbReference type="InterPro" id="IPR014016">
    <property type="entry name" value="UvrD-like_ATP-bd"/>
</dbReference>
<dbReference type="Pfam" id="PF13361">
    <property type="entry name" value="UvrD_C"/>
    <property type="match status" value="1"/>
</dbReference>
<evidence type="ECO:0000256" key="5">
    <source>
        <dbReference type="ARBA" id="ARBA00022840"/>
    </source>
</evidence>
<comment type="similarity">
    <text evidence="1 11">Belongs to the helicase family. UvrD subfamily.</text>
</comment>
<dbReference type="GO" id="GO:0000725">
    <property type="term" value="P:recombinational repair"/>
    <property type="evidence" value="ECO:0007669"/>
    <property type="project" value="TreeGrafter"/>
</dbReference>
<evidence type="ECO:0000256" key="3">
    <source>
        <dbReference type="ARBA" id="ARBA00022801"/>
    </source>
</evidence>
<dbReference type="GO" id="GO:0009314">
    <property type="term" value="P:response to radiation"/>
    <property type="evidence" value="ECO:0007669"/>
    <property type="project" value="UniProtKB-ARBA"/>
</dbReference>
<evidence type="ECO:0000256" key="7">
    <source>
        <dbReference type="ARBA" id="ARBA00023235"/>
    </source>
</evidence>
<dbReference type="Pfam" id="PF00580">
    <property type="entry name" value="UvrD-helicase"/>
    <property type="match status" value="1"/>
</dbReference>
<feature type="compositionally biased region" description="Basic and acidic residues" evidence="12">
    <location>
        <begin position="716"/>
        <end position="728"/>
    </location>
</feature>
<reference evidence="15 16" key="1">
    <citation type="submission" date="2019-06" db="EMBL/GenBank/DDBJ databases">
        <title>Aeromicrobium sp. nov., isolated from a maize field.</title>
        <authorList>
            <person name="Lin S.-Y."/>
            <person name="Tsai C.-F."/>
            <person name="Young C.-C."/>
        </authorList>
    </citation>
    <scope>NUCLEOTIDE SEQUENCE [LARGE SCALE GENOMIC DNA]</scope>
    <source>
        <strain evidence="15 16">CC-CFT486</strain>
    </source>
</reference>
<dbReference type="NCBIfam" id="TIGR01073">
    <property type="entry name" value="pcrA"/>
    <property type="match status" value="1"/>
</dbReference>
<dbReference type="Gene3D" id="1.10.486.10">
    <property type="entry name" value="PCRA, domain 4"/>
    <property type="match status" value="1"/>
</dbReference>
<comment type="caution">
    <text evidence="15">The sequence shown here is derived from an EMBL/GenBank/DDBJ whole genome shotgun (WGS) entry which is preliminary data.</text>
</comment>
<dbReference type="PANTHER" id="PTHR11070">
    <property type="entry name" value="UVRD / RECB / PCRA DNA HELICASE FAMILY MEMBER"/>
    <property type="match status" value="1"/>
</dbReference>
<feature type="compositionally biased region" description="Pro residues" evidence="12">
    <location>
        <begin position="1"/>
        <end position="17"/>
    </location>
</feature>
<dbReference type="GO" id="GO:0006260">
    <property type="term" value="P:DNA replication"/>
    <property type="evidence" value="ECO:0007669"/>
    <property type="project" value="InterPro"/>
</dbReference>
<dbReference type="GO" id="GO:0003677">
    <property type="term" value="F:DNA binding"/>
    <property type="evidence" value="ECO:0007669"/>
    <property type="project" value="UniProtKB-KW"/>
</dbReference>
<accession>A0A5C8NE54</accession>
<dbReference type="Gene3D" id="1.10.10.160">
    <property type="match status" value="1"/>
</dbReference>
<dbReference type="PROSITE" id="PS51198">
    <property type="entry name" value="UVRD_HELICASE_ATP_BIND"/>
    <property type="match status" value="1"/>
</dbReference>
<dbReference type="GO" id="GO:0016887">
    <property type="term" value="F:ATP hydrolysis activity"/>
    <property type="evidence" value="ECO:0007669"/>
    <property type="project" value="RHEA"/>
</dbReference>
<dbReference type="GO" id="GO:0033202">
    <property type="term" value="C:DNA helicase complex"/>
    <property type="evidence" value="ECO:0007669"/>
    <property type="project" value="TreeGrafter"/>
</dbReference>
<keyword evidence="7" id="KW-0413">Isomerase</keyword>
<keyword evidence="6 11" id="KW-0238">DNA-binding</keyword>
<dbReference type="PANTHER" id="PTHR11070:SF2">
    <property type="entry name" value="ATP-DEPENDENT DNA HELICASE SRS2"/>
    <property type="match status" value="1"/>
</dbReference>
<dbReference type="GO" id="GO:0005524">
    <property type="term" value="F:ATP binding"/>
    <property type="evidence" value="ECO:0007669"/>
    <property type="project" value="UniProtKB-UniRule"/>
</dbReference>
<feature type="region of interest" description="Disordered" evidence="12">
    <location>
        <begin position="1"/>
        <end position="29"/>
    </location>
</feature>
<dbReference type="EC" id="5.6.2.4" evidence="11"/>
<feature type="binding site" evidence="10">
    <location>
        <begin position="54"/>
        <end position="61"/>
    </location>
    <ligand>
        <name>ATP</name>
        <dbReference type="ChEBI" id="CHEBI:30616"/>
    </ligand>
</feature>
<organism evidence="15 16">
    <name type="scientific">Aeromicrobium terrae</name>
    <dbReference type="NCBI Taxonomy" id="2498846"/>
    <lineage>
        <taxon>Bacteria</taxon>
        <taxon>Bacillati</taxon>
        <taxon>Actinomycetota</taxon>
        <taxon>Actinomycetes</taxon>
        <taxon>Propionibacteriales</taxon>
        <taxon>Nocardioidaceae</taxon>
        <taxon>Aeromicrobium</taxon>
    </lineage>
</organism>
<evidence type="ECO:0000256" key="6">
    <source>
        <dbReference type="ARBA" id="ARBA00023125"/>
    </source>
</evidence>
<evidence type="ECO:0000259" key="13">
    <source>
        <dbReference type="PROSITE" id="PS51198"/>
    </source>
</evidence>
<dbReference type="GO" id="GO:0043138">
    <property type="term" value="F:3'-5' DNA helicase activity"/>
    <property type="evidence" value="ECO:0007669"/>
    <property type="project" value="UniProtKB-EC"/>
</dbReference>
<keyword evidence="4 10" id="KW-0347">Helicase</keyword>
<evidence type="ECO:0000256" key="11">
    <source>
        <dbReference type="RuleBase" id="RU364053"/>
    </source>
</evidence>
<dbReference type="Gene3D" id="3.40.50.300">
    <property type="entry name" value="P-loop containing nucleotide triphosphate hydrolases"/>
    <property type="match status" value="2"/>
</dbReference>
<evidence type="ECO:0000256" key="12">
    <source>
        <dbReference type="SAM" id="MobiDB-lite"/>
    </source>
</evidence>
<evidence type="ECO:0000256" key="9">
    <source>
        <dbReference type="ARBA" id="ARBA00048988"/>
    </source>
</evidence>
<evidence type="ECO:0000259" key="14">
    <source>
        <dbReference type="PROSITE" id="PS51217"/>
    </source>
</evidence>
<evidence type="ECO:0000313" key="16">
    <source>
        <dbReference type="Proteomes" id="UP000321571"/>
    </source>
</evidence>
<dbReference type="FunFam" id="1.10.486.10:FF:000003">
    <property type="entry name" value="ATP-dependent DNA helicase"/>
    <property type="match status" value="1"/>
</dbReference>
<dbReference type="RefSeq" id="WP_147687530.1">
    <property type="nucleotide sequence ID" value="NZ_VDUX01000008.1"/>
</dbReference>
<proteinExistence type="inferred from homology"/>
<evidence type="ECO:0000256" key="2">
    <source>
        <dbReference type="ARBA" id="ARBA00022741"/>
    </source>
</evidence>
<dbReference type="GO" id="GO:0005829">
    <property type="term" value="C:cytosol"/>
    <property type="evidence" value="ECO:0007669"/>
    <property type="project" value="TreeGrafter"/>
</dbReference>
<evidence type="ECO:0000256" key="10">
    <source>
        <dbReference type="PROSITE-ProRule" id="PRU00560"/>
    </source>
</evidence>
<dbReference type="Proteomes" id="UP000321571">
    <property type="component" value="Unassembled WGS sequence"/>
</dbReference>
<evidence type="ECO:0000256" key="8">
    <source>
        <dbReference type="ARBA" id="ARBA00034617"/>
    </source>
</evidence>
<dbReference type="InterPro" id="IPR013986">
    <property type="entry name" value="DExx_box_DNA_helicase_dom_sf"/>
</dbReference>
<keyword evidence="2 10" id="KW-0547">Nucleotide-binding</keyword>
<evidence type="ECO:0000256" key="4">
    <source>
        <dbReference type="ARBA" id="ARBA00022806"/>
    </source>
</evidence>
<dbReference type="InterPro" id="IPR014017">
    <property type="entry name" value="DNA_helicase_UvrD-like_C"/>
</dbReference>
<keyword evidence="5 10" id="KW-0067">ATP-binding</keyword>
<keyword evidence="16" id="KW-1185">Reference proteome</keyword>
<feature type="domain" description="UvrD-like helicase C-terminal" evidence="14">
    <location>
        <begin position="313"/>
        <end position="605"/>
    </location>
</feature>
<dbReference type="Pfam" id="PF21196">
    <property type="entry name" value="PcrA_UvrD_tudor"/>
    <property type="match status" value="1"/>
</dbReference>